<evidence type="ECO:0000256" key="9">
    <source>
        <dbReference type="PROSITE-ProRule" id="PRU10141"/>
    </source>
</evidence>
<dbReference type="PROSITE" id="PS00108">
    <property type="entry name" value="PROTEIN_KINASE_ST"/>
    <property type="match status" value="1"/>
</dbReference>
<feature type="domain" description="Protein kinase" evidence="10">
    <location>
        <begin position="4"/>
        <end position="253"/>
    </location>
</feature>
<dbReference type="PANTHER" id="PTHR22983">
    <property type="entry name" value="PROTEIN KINASE RELATED"/>
    <property type="match status" value="1"/>
</dbReference>
<dbReference type="InterPro" id="IPR011009">
    <property type="entry name" value="Kinase-like_dom_sf"/>
</dbReference>
<dbReference type="FunFam" id="3.30.200.20:FF:000042">
    <property type="entry name" value="Aurora kinase A"/>
    <property type="match status" value="1"/>
</dbReference>
<evidence type="ECO:0000256" key="2">
    <source>
        <dbReference type="ARBA" id="ARBA00022527"/>
    </source>
</evidence>
<dbReference type="Proteomes" id="UP001219518">
    <property type="component" value="Unassembled WGS sequence"/>
</dbReference>
<comment type="catalytic activity">
    <reaction evidence="8">
        <text>L-seryl-[protein] + ATP = O-phospho-L-seryl-[protein] + ADP + H(+)</text>
        <dbReference type="Rhea" id="RHEA:17989"/>
        <dbReference type="Rhea" id="RHEA-COMP:9863"/>
        <dbReference type="Rhea" id="RHEA-COMP:11604"/>
        <dbReference type="ChEBI" id="CHEBI:15378"/>
        <dbReference type="ChEBI" id="CHEBI:29999"/>
        <dbReference type="ChEBI" id="CHEBI:30616"/>
        <dbReference type="ChEBI" id="CHEBI:83421"/>
        <dbReference type="ChEBI" id="CHEBI:456216"/>
        <dbReference type="EC" id="2.7.11.1"/>
    </reaction>
</comment>
<dbReference type="FunFam" id="1.10.510.10:FF:000571">
    <property type="entry name" value="Maternal embryonic leucine zipper kinase"/>
    <property type="match status" value="1"/>
</dbReference>
<keyword evidence="6 9" id="KW-0067">ATP-binding</keyword>
<evidence type="ECO:0000256" key="3">
    <source>
        <dbReference type="ARBA" id="ARBA00022679"/>
    </source>
</evidence>
<reference evidence="11" key="2">
    <citation type="journal article" date="2023" name="BMC Genomics">
        <title>Pest status, molecular evolution, and epigenetic factors derived from the genome assembly of Frankliniella fusca, a thysanopteran phytovirus vector.</title>
        <authorList>
            <person name="Catto M.A."/>
            <person name="Labadie P.E."/>
            <person name="Jacobson A.L."/>
            <person name="Kennedy G.G."/>
            <person name="Srinivasan R."/>
            <person name="Hunt B.G."/>
        </authorList>
    </citation>
    <scope>NUCLEOTIDE SEQUENCE</scope>
    <source>
        <strain evidence="11">PL_HMW_Pooled</strain>
    </source>
</reference>
<evidence type="ECO:0000313" key="11">
    <source>
        <dbReference type="EMBL" id="KAK3924318.1"/>
    </source>
</evidence>
<accession>A0AAE1LLQ6</accession>
<proteinExistence type="predicted"/>
<dbReference type="AlphaFoldDB" id="A0AAE1LLQ6"/>
<dbReference type="GO" id="GO:0004674">
    <property type="term" value="F:protein serine/threonine kinase activity"/>
    <property type="evidence" value="ECO:0007669"/>
    <property type="project" value="UniProtKB-KW"/>
</dbReference>
<keyword evidence="12" id="KW-1185">Reference proteome</keyword>
<dbReference type="InterPro" id="IPR000719">
    <property type="entry name" value="Prot_kinase_dom"/>
</dbReference>
<sequence>MEKYKKVSIIGQGSYGVVYKAEVKSSKQNVALKVITKRKKTLKEIQNLRQEFEIQRDLCHPNIIRMLDSFETEDDIIVVTEFAPQDLSQLLRDKGHLPEDIVKQIVCDLLSALYYLHYHRVLHRDLKPQNILVETNGTAKLCDFGFARSMSMDTYVLTSIKGTPLYMAPEIISQCPYDHSADLWSLGCIVYECLVGSPPYCTDALLRLVSLIHQEIKWPTFLSPECLSFLHGLLQKDPSKRLSWPDLLHHPFVDFSKLNLANIPSNATVDVPLTHPLTASQALAREKQKKDLICHVAGKPRKYAESSKYLEQQENKRKVLLELQLHSKTRVGMESPDHVYTQQTRNKVLDNSRTEANINLSPDKLSNPAINKSNQTSLPDVAKCPLGELPSNFKENNTEEILSKEFNLKDVECPPTTHKVNEFESEEIAKLSENDKAVRNGGQSLLSWMSENSPEPIQCEEWLCFLQKTMEEVMEGEVDEMTQENSVAMLVAPLRNPHASSKVIEYVANLLSLPFVVNGISNDALTRIKEVYGIVKVVPNLVYASNLLTRQRNSDIENDSAARSLRPVAGLGADELHAMECIYLLLCNLTHMCDYFLAQFCDAVVILDGVALLKQLLLVGRRKPRIVADLLAILAHILRALPENASLVEEIVLCTAEGEKGKDLSSILKSKCPLIKSRCCHLLRQLGICSCRALQNAWTSQLRSDLEKLLEDSSELVQEAAGEAVSRLKGLAFYETPKR</sequence>
<gene>
    <name evidence="11" type="ORF">KUF71_012285</name>
</gene>
<dbReference type="PROSITE" id="PS50011">
    <property type="entry name" value="PROTEIN_KINASE_DOM"/>
    <property type="match status" value="1"/>
</dbReference>
<dbReference type="GO" id="GO:0007224">
    <property type="term" value="P:smoothened signaling pathway"/>
    <property type="evidence" value="ECO:0007669"/>
    <property type="project" value="TreeGrafter"/>
</dbReference>
<dbReference type="Gene3D" id="1.10.510.10">
    <property type="entry name" value="Transferase(Phosphotransferase) domain 1"/>
    <property type="match status" value="1"/>
</dbReference>
<evidence type="ECO:0000256" key="8">
    <source>
        <dbReference type="ARBA" id="ARBA00048679"/>
    </source>
</evidence>
<comment type="catalytic activity">
    <reaction evidence="7">
        <text>L-threonyl-[protein] + ATP = O-phospho-L-threonyl-[protein] + ADP + H(+)</text>
        <dbReference type="Rhea" id="RHEA:46608"/>
        <dbReference type="Rhea" id="RHEA-COMP:11060"/>
        <dbReference type="Rhea" id="RHEA-COMP:11605"/>
        <dbReference type="ChEBI" id="CHEBI:15378"/>
        <dbReference type="ChEBI" id="CHEBI:30013"/>
        <dbReference type="ChEBI" id="CHEBI:30616"/>
        <dbReference type="ChEBI" id="CHEBI:61977"/>
        <dbReference type="ChEBI" id="CHEBI:456216"/>
        <dbReference type="EC" id="2.7.11.1"/>
    </reaction>
</comment>
<dbReference type="EC" id="2.7.11.1" evidence="1"/>
<name>A0AAE1LLQ6_9NEOP</name>
<keyword evidence="2" id="KW-0723">Serine/threonine-protein kinase</keyword>
<reference evidence="11" key="1">
    <citation type="submission" date="2021-07" db="EMBL/GenBank/DDBJ databases">
        <authorList>
            <person name="Catto M.A."/>
            <person name="Jacobson A."/>
            <person name="Kennedy G."/>
            <person name="Labadie P."/>
            <person name="Hunt B.G."/>
            <person name="Srinivasan R."/>
        </authorList>
    </citation>
    <scope>NUCLEOTIDE SEQUENCE</scope>
    <source>
        <strain evidence="11">PL_HMW_Pooled</strain>
        <tissue evidence="11">Head</tissue>
    </source>
</reference>
<keyword evidence="4 9" id="KW-0547">Nucleotide-binding</keyword>
<evidence type="ECO:0000256" key="6">
    <source>
        <dbReference type="ARBA" id="ARBA00022840"/>
    </source>
</evidence>
<evidence type="ECO:0000256" key="5">
    <source>
        <dbReference type="ARBA" id="ARBA00022777"/>
    </source>
</evidence>
<evidence type="ECO:0000256" key="1">
    <source>
        <dbReference type="ARBA" id="ARBA00012513"/>
    </source>
</evidence>
<keyword evidence="3" id="KW-0808">Transferase</keyword>
<organism evidence="11 12">
    <name type="scientific">Frankliniella fusca</name>
    <dbReference type="NCBI Taxonomy" id="407009"/>
    <lineage>
        <taxon>Eukaryota</taxon>
        <taxon>Metazoa</taxon>
        <taxon>Ecdysozoa</taxon>
        <taxon>Arthropoda</taxon>
        <taxon>Hexapoda</taxon>
        <taxon>Insecta</taxon>
        <taxon>Pterygota</taxon>
        <taxon>Neoptera</taxon>
        <taxon>Paraneoptera</taxon>
        <taxon>Thysanoptera</taxon>
        <taxon>Terebrantia</taxon>
        <taxon>Thripoidea</taxon>
        <taxon>Thripidae</taxon>
        <taxon>Frankliniella</taxon>
    </lineage>
</organism>
<dbReference type="InterPro" id="IPR008271">
    <property type="entry name" value="Ser/Thr_kinase_AS"/>
</dbReference>
<dbReference type="GO" id="GO:0005524">
    <property type="term" value="F:ATP binding"/>
    <property type="evidence" value="ECO:0007669"/>
    <property type="project" value="UniProtKB-UniRule"/>
</dbReference>
<dbReference type="EMBL" id="JAHWGI010001172">
    <property type="protein sequence ID" value="KAK3924318.1"/>
    <property type="molecule type" value="Genomic_DNA"/>
</dbReference>
<protein>
    <recommendedName>
        <fullName evidence="1">non-specific serine/threonine protein kinase</fullName>
        <ecNumber evidence="1">2.7.11.1</ecNumber>
    </recommendedName>
</protein>
<keyword evidence="5 11" id="KW-0418">Kinase</keyword>
<dbReference type="PANTHER" id="PTHR22983:SF6">
    <property type="entry name" value="SERINE_THREONINE-PROTEIN KINASE 36"/>
    <property type="match status" value="1"/>
</dbReference>
<evidence type="ECO:0000256" key="7">
    <source>
        <dbReference type="ARBA" id="ARBA00047899"/>
    </source>
</evidence>
<dbReference type="PROSITE" id="PS00107">
    <property type="entry name" value="PROTEIN_KINASE_ATP"/>
    <property type="match status" value="1"/>
</dbReference>
<dbReference type="SUPFAM" id="SSF56112">
    <property type="entry name" value="Protein kinase-like (PK-like)"/>
    <property type="match status" value="1"/>
</dbReference>
<comment type="caution">
    <text evidence="11">The sequence shown here is derived from an EMBL/GenBank/DDBJ whole genome shotgun (WGS) entry which is preliminary data.</text>
</comment>
<evidence type="ECO:0000259" key="10">
    <source>
        <dbReference type="PROSITE" id="PS50011"/>
    </source>
</evidence>
<dbReference type="InterPro" id="IPR017441">
    <property type="entry name" value="Protein_kinase_ATP_BS"/>
</dbReference>
<evidence type="ECO:0000256" key="4">
    <source>
        <dbReference type="ARBA" id="ARBA00022741"/>
    </source>
</evidence>
<feature type="binding site" evidence="9">
    <location>
        <position position="33"/>
    </location>
    <ligand>
        <name>ATP</name>
        <dbReference type="ChEBI" id="CHEBI:30616"/>
    </ligand>
</feature>
<dbReference type="GO" id="GO:0005737">
    <property type="term" value="C:cytoplasm"/>
    <property type="evidence" value="ECO:0007669"/>
    <property type="project" value="TreeGrafter"/>
</dbReference>
<dbReference type="Pfam" id="PF00069">
    <property type="entry name" value="Pkinase"/>
    <property type="match status" value="1"/>
</dbReference>
<evidence type="ECO:0000313" key="12">
    <source>
        <dbReference type="Proteomes" id="UP001219518"/>
    </source>
</evidence>
<dbReference type="SMART" id="SM00220">
    <property type="entry name" value="S_TKc"/>
    <property type="match status" value="1"/>
</dbReference>